<protein>
    <recommendedName>
        <fullName evidence="3">Group-specific protein</fullName>
    </recommendedName>
</protein>
<evidence type="ECO:0008006" key="3">
    <source>
        <dbReference type="Google" id="ProtNLM"/>
    </source>
</evidence>
<gene>
    <name evidence="1" type="ORF">ACFFIX_08400</name>
</gene>
<dbReference type="Proteomes" id="UP001589854">
    <property type="component" value="Unassembled WGS sequence"/>
</dbReference>
<dbReference type="RefSeq" id="WP_378932475.1">
    <property type="nucleotide sequence ID" value="NZ_JBHLVO010000005.1"/>
</dbReference>
<sequence length="77" mass="8903">MSNCQLDHPKEDVMKKLLGQEPFLPSSLFKKMESFLAKDLPQSKLNELFHLLKKYDLVSAEEQNVRNGKIDELVGRD</sequence>
<accession>A0ABV6GCS2</accession>
<proteinExistence type="predicted"/>
<name>A0ABV6GCS2_9BACI</name>
<dbReference type="EMBL" id="JBHLVO010000005">
    <property type="protein sequence ID" value="MFC0271473.1"/>
    <property type="molecule type" value="Genomic_DNA"/>
</dbReference>
<keyword evidence="2" id="KW-1185">Reference proteome</keyword>
<comment type="caution">
    <text evidence="1">The sequence shown here is derived from an EMBL/GenBank/DDBJ whole genome shotgun (WGS) entry which is preliminary data.</text>
</comment>
<evidence type="ECO:0000313" key="1">
    <source>
        <dbReference type="EMBL" id="MFC0271473.1"/>
    </source>
</evidence>
<evidence type="ECO:0000313" key="2">
    <source>
        <dbReference type="Proteomes" id="UP001589854"/>
    </source>
</evidence>
<reference evidence="1 2" key="1">
    <citation type="submission" date="2024-09" db="EMBL/GenBank/DDBJ databases">
        <authorList>
            <person name="Sun Q."/>
            <person name="Mori K."/>
        </authorList>
    </citation>
    <scope>NUCLEOTIDE SEQUENCE [LARGE SCALE GENOMIC DNA]</scope>
    <source>
        <strain evidence="1 2">CCM 7228</strain>
    </source>
</reference>
<organism evidence="1 2">
    <name type="scientific">Metabacillus herbersteinensis</name>
    <dbReference type="NCBI Taxonomy" id="283816"/>
    <lineage>
        <taxon>Bacteria</taxon>
        <taxon>Bacillati</taxon>
        <taxon>Bacillota</taxon>
        <taxon>Bacilli</taxon>
        <taxon>Bacillales</taxon>
        <taxon>Bacillaceae</taxon>
        <taxon>Metabacillus</taxon>
    </lineage>
</organism>